<organism evidence="1 2">
    <name type="scientific">Deinococcus arenicola</name>
    <dbReference type="NCBI Taxonomy" id="2994950"/>
    <lineage>
        <taxon>Bacteria</taxon>
        <taxon>Thermotogati</taxon>
        <taxon>Deinococcota</taxon>
        <taxon>Deinococci</taxon>
        <taxon>Deinococcales</taxon>
        <taxon>Deinococcaceae</taxon>
        <taxon>Deinococcus</taxon>
    </lineage>
</organism>
<keyword evidence="2" id="KW-1185">Reference proteome</keyword>
<dbReference type="Proteomes" id="UP001276150">
    <property type="component" value="Unassembled WGS sequence"/>
</dbReference>
<gene>
    <name evidence="1" type="ORF">ORD21_09415</name>
</gene>
<evidence type="ECO:0000313" key="1">
    <source>
        <dbReference type="EMBL" id="MDV6374805.1"/>
    </source>
</evidence>
<sequence>MAMENECFERRRQTKLKALRDEDIDILMAQQADSLAGVMDDYWPM</sequence>
<comment type="caution">
    <text evidence="1">The sequence shown here is derived from an EMBL/GenBank/DDBJ whole genome shotgun (WGS) entry which is preliminary data.</text>
</comment>
<name>A0ABU4DQW0_9DEIO</name>
<accession>A0ABU4DQW0</accession>
<dbReference type="RefSeq" id="WP_317640131.1">
    <property type="nucleotide sequence ID" value="NZ_JAPMIV010000014.1"/>
</dbReference>
<evidence type="ECO:0000313" key="2">
    <source>
        <dbReference type="Proteomes" id="UP001276150"/>
    </source>
</evidence>
<dbReference type="EMBL" id="JAPMIV010000014">
    <property type="protein sequence ID" value="MDV6374805.1"/>
    <property type="molecule type" value="Genomic_DNA"/>
</dbReference>
<reference evidence="1 2" key="1">
    <citation type="submission" date="2022-11" db="EMBL/GenBank/DDBJ databases">
        <title>Deinococcus ZS9-10, Low Temperature and Draught-tolerating, UV-resistant Bacteria from Continental Antarctica.</title>
        <authorList>
            <person name="Cheng L."/>
        </authorList>
    </citation>
    <scope>NUCLEOTIDE SEQUENCE [LARGE SCALE GENOMIC DNA]</scope>
    <source>
        <strain evidence="1 2">ZS9-10</strain>
    </source>
</reference>
<protein>
    <submittedName>
        <fullName evidence="1">Uncharacterized protein</fullName>
    </submittedName>
</protein>
<proteinExistence type="predicted"/>